<evidence type="ECO:0000313" key="3">
    <source>
        <dbReference type="Proteomes" id="UP000268973"/>
    </source>
</evidence>
<dbReference type="RefSeq" id="WP_126572472.1">
    <property type="nucleotide sequence ID" value="NZ_RXZH01000001.1"/>
</dbReference>
<dbReference type="Proteomes" id="UP000268973">
    <property type="component" value="Unassembled WGS sequence"/>
</dbReference>
<reference evidence="2 3" key="1">
    <citation type="submission" date="2018-12" db="EMBL/GenBank/DDBJ databases">
        <title>Vibrio sp. isolated from China Sea.</title>
        <authorList>
            <person name="Li Y."/>
        </authorList>
    </citation>
    <scope>NUCLEOTIDE SEQUENCE [LARGE SCALE GENOMIC DNA]</scope>
    <source>
        <strain evidence="2 3">BEI207</strain>
    </source>
</reference>
<gene>
    <name evidence="2" type="ORF">EJ063_02750</name>
</gene>
<proteinExistence type="predicted"/>
<organism evidence="2 3">
    <name type="scientific">Vibrio aquaticus</name>
    <dbReference type="NCBI Taxonomy" id="2496559"/>
    <lineage>
        <taxon>Bacteria</taxon>
        <taxon>Pseudomonadati</taxon>
        <taxon>Pseudomonadota</taxon>
        <taxon>Gammaproteobacteria</taxon>
        <taxon>Vibrionales</taxon>
        <taxon>Vibrionaceae</taxon>
        <taxon>Vibrio</taxon>
    </lineage>
</organism>
<keyword evidence="3" id="KW-1185">Reference proteome</keyword>
<dbReference type="OrthoDB" id="5587566at2"/>
<comment type="caution">
    <text evidence="2">The sequence shown here is derived from an EMBL/GenBank/DDBJ whole genome shotgun (WGS) entry which is preliminary data.</text>
</comment>
<evidence type="ECO:0000313" key="2">
    <source>
        <dbReference type="EMBL" id="RTZ17721.1"/>
    </source>
</evidence>
<evidence type="ECO:0000256" key="1">
    <source>
        <dbReference type="SAM" id="SignalP"/>
    </source>
</evidence>
<feature type="chain" id="PRO_5019161110" evidence="1">
    <location>
        <begin position="23"/>
        <end position="151"/>
    </location>
</feature>
<name>A0A432D1A6_9VIBR</name>
<feature type="signal peptide" evidence="1">
    <location>
        <begin position="1"/>
        <end position="22"/>
    </location>
</feature>
<protein>
    <submittedName>
        <fullName evidence="2">Uncharacterized protein</fullName>
    </submittedName>
</protein>
<dbReference type="AlphaFoldDB" id="A0A432D1A6"/>
<sequence>MKRNKLLAVAALAMLASPLSWACSYDGQFTNPFSESYPGALDIAISTQQAIRSESIELPQYLEGQQGLRRASWWLQIMAKQSQGLPDVTYIYLVDSQLWSKYQAGKQVMIHVNKPTGEVPVLLLSEAALHNLVSNDLTIEAAKSLGIVAQS</sequence>
<accession>A0A432D1A6</accession>
<dbReference type="EMBL" id="RXZH01000001">
    <property type="protein sequence ID" value="RTZ17721.1"/>
    <property type="molecule type" value="Genomic_DNA"/>
</dbReference>
<keyword evidence="1" id="KW-0732">Signal</keyword>